<evidence type="ECO:0000256" key="7">
    <source>
        <dbReference type="ARBA" id="ARBA00023014"/>
    </source>
</evidence>
<dbReference type="Gene3D" id="1.10.1060.10">
    <property type="entry name" value="Alpha-helical ferredoxin"/>
    <property type="match status" value="1"/>
</dbReference>
<accession>L0EAZ5</accession>
<dbReference type="PROSITE" id="PS51379">
    <property type="entry name" value="4FE4S_FER_2"/>
    <property type="match status" value="1"/>
</dbReference>
<dbReference type="OrthoDB" id="9782337at2"/>
<dbReference type="eggNOG" id="COG1556">
    <property type="taxonomic scope" value="Bacteria"/>
</dbReference>
<dbReference type="EMBL" id="CP003255">
    <property type="protein sequence ID" value="AGA57433.1"/>
    <property type="molecule type" value="Genomic_DNA"/>
</dbReference>
<reference evidence="11" key="1">
    <citation type="submission" date="2012-01" db="EMBL/GenBank/DDBJ databases">
        <title>Complete sequence of chromosome of Thermobacillus composti KWC4.</title>
        <authorList>
            <person name="Lucas S."/>
            <person name="Han J."/>
            <person name="Lapidus A."/>
            <person name="Cheng J.-F."/>
            <person name="Goodwin L."/>
            <person name="Pitluck S."/>
            <person name="Peters L."/>
            <person name="Ovchinnikova G."/>
            <person name="Teshima H."/>
            <person name="Detter J.C."/>
            <person name="Han C."/>
            <person name="Tapia R."/>
            <person name="Land M."/>
            <person name="Hauser L."/>
            <person name="Kyrpides N."/>
            <person name="Ivanova N."/>
            <person name="Pagani I."/>
            <person name="Anderson I."/>
            <person name="Woyke T."/>
        </authorList>
    </citation>
    <scope>NUCLEOTIDE SEQUENCE [LARGE SCALE GENOMIC DNA]</scope>
    <source>
        <strain evidence="11">DSM 18247 / JCM 13945 / KWC4</strain>
    </source>
</reference>
<dbReference type="PANTHER" id="PTHR47153:SF2">
    <property type="entry name" value="LACTATE UTILIZATION PROTEIN B"/>
    <property type="match status" value="1"/>
</dbReference>
<dbReference type="eggNOG" id="COG1139">
    <property type="taxonomic scope" value="Bacteria"/>
</dbReference>
<dbReference type="InterPro" id="IPR024569">
    <property type="entry name" value="LutB_C"/>
</dbReference>
<evidence type="ECO:0000256" key="2">
    <source>
        <dbReference type="ARBA" id="ARBA00022485"/>
    </source>
</evidence>
<dbReference type="InterPro" id="IPR017896">
    <property type="entry name" value="4Fe4S_Fe-S-bd"/>
</dbReference>
<dbReference type="SUPFAM" id="SSF100950">
    <property type="entry name" value="NagB/RpiA/CoA transferase-like"/>
    <property type="match status" value="2"/>
</dbReference>
<dbReference type="Pfam" id="PF02589">
    <property type="entry name" value="LUD_dom"/>
    <property type="match status" value="2"/>
</dbReference>
<evidence type="ECO:0000256" key="1">
    <source>
        <dbReference type="ARBA" id="ARBA00022448"/>
    </source>
</evidence>
<dbReference type="NCBIfam" id="TIGR00273">
    <property type="entry name" value="LutB/LldF family L-lactate oxidation iron-sulfur protein"/>
    <property type="match status" value="1"/>
</dbReference>
<keyword evidence="11" id="KW-1185">Reference proteome</keyword>
<keyword evidence="2" id="KW-0004">4Fe-4S</keyword>
<dbReference type="InterPro" id="IPR009051">
    <property type="entry name" value="Helical_ferredxn"/>
</dbReference>
<dbReference type="Pfam" id="PF13183">
    <property type="entry name" value="Fer4_8"/>
    <property type="match status" value="1"/>
</dbReference>
<evidence type="ECO:0000256" key="4">
    <source>
        <dbReference type="ARBA" id="ARBA00022737"/>
    </source>
</evidence>
<evidence type="ECO:0000259" key="9">
    <source>
        <dbReference type="PROSITE" id="PS51379"/>
    </source>
</evidence>
<evidence type="ECO:0000256" key="3">
    <source>
        <dbReference type="ARBA" id="ARBA00022723"/>
    </source>
</evidence>
<dbReference type="InterPro" id="IPR037171">
    <property type="entry name" value="NagB/RpiA_transferase-like"/>
</dbReference>
<dbReference type="InterPro" id="IPR017900">
    <property type="entry name" value="4Fe4S_Fe_S_CS"/>
</dbReference>
<keyword evidence="4" id="KW-0677">Repeat</keyword>
<evidence type="ECO:0000256" key="5">
    <source>
        <dbReference type="ARBA" id="ARBA00022982"/>
    </source>
</evidence>
<dbReference type="GO" id="GO:0046872">
    <property type="term" value="F:metal ion binding"/>
    <property type="evidence" value="ECO:0007669"/>
    <property type="project" value="UniProtKB-KW"/>
</dbReference>
<proteinExistence type="predicted"/>
<dbReference type="Pfam" id="PF11870">
    <property type="entry name" value="LutB_C"/>
    <property type="match status" value="1"/>
</dbReference>
<keyword evidence="1" id="KW-0813">Transport</keyword>
<dbReference type="SUPFAM" id="SSF46548">
    <property type="entry name" value="alpha-helical ferredoxin"/>
    <property type="match status" value="1"/>
</dbReference>
<dbReference type="RefSeq" id="WP_015254190.1">
    <property type="nucleotide sequence ID" value="NC_019897.1"/>
</dbReference>
<keyword evidence="6" id="KW-0408">Iron</keyword>
<dbReference type="InterPro" id="IPR003741">
    <property type="entry name" value="LUD_dom"/>
</dbReference>
<feature type="region of interest" description="Disordered" evidence="8">
    <location>
        <begin position="494"/>
        <end position="539"/>
    </location>
</feature>
<dbReference type="InterPro" id="IPR024185">
    <property type="entry name" value="FTHF_cligase-like_sf"/>
</dbReference>
<dbReference type="GO" id="GO:0051539">
    <property type="term" value="F:4 iron, 4 sulfur cluster binding"/>
    <property type="evidence" value="ECO:0007669"/>
    <property type="project" value="UniProtKB-KW"/>
</dbReference>
<dbReference type="Proteomes" id="UP000010795">
    <property type="component" value="Chromosome"/>
</dbReference>
<keyword evidence="3" id="KW-0479">Metal-binding</keyword>
<evidence type="ECO:0000313" key="10">
    <source>
        <dbReference type="EMBL" id="AGA57433.1"/>
    </source>
</evidence>
<keyword evidence="5" id="KW-0249">Electron transport</keyword>
<name>L0EAZ5_THECK</name>
<evidence type="ECO:0000256" key="6">
    <source>
        <dbReference type="ARBA" id="ARBA00023004"/>
    </source>
</evidence>
<dbReference type="InterPro" id="IPR004452">
    <property type="entry name" value="LutB/LldF"/>
</dbReference>
<feature type="compositionally biased region" description="Low complexity" evidence="8">
    <location>
        <begin position="503"/>
        <end position="533"/>
    </location>
</feature>
<protein>
    <submittedName>
        <fullName evidence="10">(4Fe-4S) cluster-containing protein</fullName>
    </submittedName>
</protein>
<gene>
    <name evidence="10" type="ordered locus">Theco_1267</name>
</gene>
<dbReference type="HOGENOM" id="CLU_013957_0_0_9"/>
<evidence type="ECO:0000313" key="11">
    <source>
        <dbReference type="Proteomes" id="UP000010795"/>
    </source>
</evidence>
<evidence type="ECO:0000256" key="8">
    <source>
        <dbReference type="SAM" id="MobiDB-lite"/>
    </source>
</evidence>
<dbReference type="STRING" id="717605.Theco_1267"/>
<dbReference type="PROSITE" id="PS00198">
    <property type="entry name" value="4FE4S_FER_1"/>
    <property type="match status" value="1"/>
</dbReference>
<dbReference type="Gene3D" id="3.40.50.10420">
    <property type="entry name" value="NagB/RpiA/CoA transferase-like"/>
    <property type="match status" value="2"/>
</dbReference>
<keyword evidence="7" id="KW-0411">Iron-sulfur</keyword>
<dbReference type="KEGG" id="tco:Theco_1267"/>
<dbReference type="PANTHER" id="PTHR47153">
    <property type="entry name" value="LACTATE UTILIZATION PROTEIN B"/>
    <property type="match status" value="1"/>
</dbReference>
<dbReference type="AlphaFoldDB" id="L0EAZ5"/>
<dbReference type="GO" id="GO:0006089">
    <property type="term" value="P:lactate metabolic process"/>
    <property type="evidence" value="ECO:0007669"/>
    <property type="project" value="InterPro"/>
</dbReference>
<organism evidence="10 11">
    <name type="scientific">Thermobacillus composti (strain DSM 18247 / JCM 13945 / KWC4)</name>
    <dbReference type="NCBI Taxonomy" id="717605"/>
    <lineage>
        <taxon>Bacteria</taxon>
        <taxon>Bacillati</taxon>
        <taxon>Bacillota</taxon>
        <taxon>Bacilli</taxon>
        <taxon>Bacillales</taxon>
        <taxon>Paenibacillaceae</taxon>
        <taxon>Thermobacillus</taxon>
    </lineage>
</organism>
<feature type="domain" description="4Fe-4S ferredoxin-type" evidence="9">
    <location>
        <begin position="302"/>
        <end position="333"/>
    </location>
</feature>
<sequence length="768" mass="82276">MSLDSHGTVKERAEAALEDDFLRQAVRFTTERLRAGRQQAAGEHGNWEAWRERGRQIRLHTIAHLDYYLNLFAENARANGAQVHFARTADEAVRIVQTIARRVQAKTVVKSKSMVTEELHLNQALREMGVKAIETDLGEYIIQLAGEAPSHIIIPAIHKNKAQIAEVLSEEAGEKLPPDTKVLAGFARKRLREEFLGADIGMTGCNFAVAETGSICIFENEGNARMVSTVPKVQITLMGMERIVPSWADLEVMATLLPRSATGQKLTVYLSGISGPRRPGDGDGPEELHIVIVDNGRSNQLGDPEFQELLNCIRCGACLNVCPVYRHIGGHAYGSTYSGPIGAVLTPALKKNVAEWDDIANASSLCGACWEACPVKIPLHDMLVYLRRRKAESPHRSAGEAAAMKAYGLTMAKPGRLSAALKLARFGQRFAGKGGEIRARIGPLDGWIKHRALPMLPQESFRDRWKKLNTGGAKPLDPAVEERLRAVMAERAGGGHAAGGAAHGHAASGQAAQTGAQTQAQAQAPARVQAQAASPEQVPMPDDQRAMLGHIAAKLGHPPRTAPAGRALRGAPDFWHAFALPPEERRERFAANFRAAGGHVASVPDLHAASRYIAERAAERGASSLLLQDAPELAGLALDSAMPDACLSVWNRDPATDWIAEAAGADAGVVLADCAAAYTGTVALLSSKERGRAVSLLPPVLFIVLPADRIRTRLGEIFAEFDEGGRSAMPAGVHLVSGPSRSADIENDLTIGVHGPGDVHVIIVGSSE</sequence>